<evidence type="ECO:0000256" key="5">
    <source>
        <dbReference type="ARBA" id="ARBA00023136"/>
    </source>
</evidence>
<comment type="caution">
    <text evidence="9">The sequence shown here is derived from an EMBL/GenBank/DDBJ whole genome shotgun (WGS) entry which is preliminary data.</text>
</comment>
<dbReference type="PANTHER" id="PTHR33406">
    <property type="entry name" value="MEMBRANE PROTEIN MJ1562-RELATED"/>
    <property type="match status" value="1"/>
</dbReference>
<name>A0A1Y4LUC2_9FIRM</name>
<feature type="domain" description="Membrane transport protein MMPL" evidence="8">
    <location>
        <begin position="549"/>
        <end position="741"/>
    </location>
</feature>
<dbReference type="Gene3D" id="1.20.1640.10">
    <property type="entry name" value="Multidrug efflux transporter AcrB transmembrane domain"/>
    <property type="match status" value="2"/>
</dbReference>
<evidence type="ECO:0000256" key="4">
    <source>
        <dbReference type="ARBA" id="ARBA00022989"/>
    </source>
</evidence>
<comment type="subcellular location">
    <subcellularLocation>
        <location evidence="1">Cell membrane</location>
        <topology evidence="1">Multi-pass membrane protein</topology>
    </subcellularLocation>
</comment>
<keyword evidence="4 7" id="KW-1133">Transmembrane helix</keyword>
<feature type="transmembrane region" description="Helical" evidence="7">
    <location>
        <begin position="641"/>
        <end position="666"/>
    </location>
</feature>
<accession>A0A1Y4LUC2</accession>
<evidence type="ECO:0000256" key="3">
    <source>
        <dbReference type="ARBA" id="ARBA00022692"/>
    </source>
</evidence>
<sequence length="819" mass="90753">MSEERKSEDFMLKLARFIVDKRKAFYLVFLAAVVFCAASVSKVQVNNDITSYLPADTETRRGLTLMEEEFTTLGSGQFMLTNITYDEADQVADEIEQVDGVSSVEFDDTEKHYTGSSALITVTFDGEKDDPVALQAMDHLKSILAPYDTYIYSEVGLDTSAQLQSEMGIILVIAAIVIVIVLLFTSKSYMEVPVYVIVFGVAAVLNMGTNYWFGEVSYITNSVAIVLQLALAIDYAIIFCHRYMEERETKPAREADIAALSKAIVEISSSSLTTISGMIALMLMQFRIGFDMGAVMSKGIICSMLTVFLLMPGLLMLFSNGIERTRHPNLVPRISLVGKAVVKLRYILPPIFLVTIIAGIFLSGKCDYCFSENVIDTNNPPEQRIALDRISDTFGNQNTIALLVPKGDYEKEGKILAKISELPEIDRAQGLANTEAEGYMLTDKLKPRQFAEIAGVDIEMARLLYQAYGLEHEEYGAIFQNPDDYEIPLVDSFQFLCEQKDKGVIKLEGEQAEMVDDLQEQLDIGLPQLQGEHWSRLVFIADVPEESPQTFALLDQMRAIAAQYYGDDVLLVGNSTNARDLSESFSGDNLKISVLTALFVMIILLFTFKSAGLPILLVLTIQGSIWINFSFPYLTHTNLFFLSYLVVSSIQMGATIDYAIVITNRYMELKTIMSHRDAVIETLNQSFPTILTSGSIMTVSGFLIGMISTNPPISSLGLALGRGTLTSIFLVMTVLPQLLILGDTLIERTAITLNIDRKQRFSGGIMHVDGHIRGHVSGFVDGEIRGLIRGDINAMIESKKPIKKDPADPESHTEEETSK</sequence>
<organism evidence="9 10">
    <name type="scientific">Butyricicoccus pullicaecorum</name>
    <dbReference type="NCBI Taxonomy" id="501571"/>
    <lineage>
        <taxon>Bacteria</taxon>
        <taxon>Bacillati</taxon>
        <taxon>Bacillota</taxon>
        <taxon>Clostridia</taxon>
        <taxon>Eubacteriales</taxon>
        <taxon>Butyricicoccaceae</taxon>
        <taxon>Butyricicoccus</taxon>
    </lineage>
</organism>
<dbReference type="Pfam" id="PF03176">
    <property type="entry name" value="MMPL"/>
    <property type="match status" value="2"/>
</dbReference>
<reference evidence="10" key="1">
    <citation type="submission" date="2017-04" db="EMBL/GenBank/DDBJ databases">
        <title>Function of individual gut microbiota members based on whole genome sequencing of pure cultures obtained from chicken caecum.</title>
        <authorList>
            <person name="Medvecky M."/>
            <person name="Cejkova D."/>
            <person name="Polansky O."/>
            <person name="Karasova D."/>
            <person name="Kubasova T."/>
            <person name="Cizek A."/>
            <person name="Rychlik I."/>
        </authorList>
    </citation>
    <scope>NUCLEOTIDE SEQUENCE [LARGE SCALE GENOMIC DNA]</scope>
    <source>
        <strain evidence="10">An179</strain>
    </source>
</reference>
<evidence type="ECO:0000313" key="10">
    <source>
        <dbReference type="Proteomes" id="UP000195326"/>
    </source>
</evidence>
<feature type="transmembrane region" description="Helical" evidence="7">
    <location>
        <begin position="346"/>
        <end position="364"/>
    </location>
</feature>
<protein>
    <submittedName>
        <fullName evidence="9">RND transporter</fullName>
    </submittedName>
</protein>
<evidence type="ECO:0000256" key="7">
    <source>
        <dbReference type="SAM" id="Phobius"/>
    </source>
</evidence>
<feature type="domain" description="Membrane transport protein MMPL" evidence="8">
    <location>
        <begin position="115"/>
        <end position="321"/>
    </location>
</feature>
<dbReference type="PANTHER" id="PTHR33406:SF13">
    <property type="entry name" value="MEMBRANE PROTEIN YDFJ"/>
    <property type="match status" value="1"/>
</dbReference>
<keyword evidence="2" id="KW-1003">Cell membrane</keyword>
<dbReference type="STRING" id="501571.GCA_900143195_01823"/>
<dbReference type="RefSeq" id="WP_087415109.1">
    <property type="nucleotide sequence ID" value="NZ_NFKL01000011.1"/>
</dbReference>
<keyword evidence="3 7" id="KW-0812">Transmembrane</keyword>
<feature type="transmembrane region" description="Helical" evidence="7">
    <location>
        <begin position="167"/>
        <end position="185"/>
    </location>
</feature>
<dbReference type="EMBL" id="NFKL01000011">
    <property type="protein sequence ID" value="OUP57922.1"/>
    <property type="molecule type" value="Genomic_DNA"/>
</dbReference>
<dbReference type="InterPro" id="IPR004869">
    <property type="entry name" value="MMPL_dom"/>
</dbReference>
<gene>
    <name evidence="9" type="ORF">B5F15_08945</name>
</gene>
<dbReference type="InterPro" id="IPR050545">
    <property type="entry name" value="Mycobact_MmpL"/>
</dbReference>
<evidence type="ECO:0000259" key="8">
    <source>
        <dbReference type="Pfam" id="PF03176"/>
    </source>
</evidence>
<dbReference type="Proteomes" id="UP000195326">
    <property type="component" value="Unassembled WGS sequence"/>
</dbReference>
<feature type="region of interest" description="Disordered" evidence="6">
    <location>
        <begin position="798"/>
        <end position="819"/>
    </location>
</feature>
<evidence type="ECO:0000256" key="6">
    <source>
        <dbReference type="SAM" id="MobiDB-lite"/>
    </source>
</evidence>
<proteinExistence type="predicted"/>
<feature type="transmembrane region" description="Helical" evidence="7">
    <location>
        <begin position="219"/>
        <end position="238"/>
    </location>
</feature>
<evidence type="ECO:0000256" key="2">
    <source>
        <dbReference type="ARBA" id="ARBA00022475"/>
    </source>
</evidence>
<dbReference type="SUPFAM" id="SSF82866">
    <property type="entry name" value="Multidrug efflux transporter AcrB transmembrane domain"/>
    <property type="match status" value="2"/>
</dbReference>
<keyword evidence="5 7" id="KW-0472">Membrane</keyword>
<dbReference type="GO" id="GO:0005886">
    <property type="term" value="C:plasma membrane"/>
    <property type="evidence" value="ECO:0007669"/>
    <property type="project" value="UniProtKB-SubCell"/>
</dbReference>
<feature type="transmembrane region" description="Helical" evidence="7">
    <location>
        <begin position="192"/>
        <end position="213"/>
    </location>
</feature>
<feature type="transmembrane region" description="Helical" evidence="7">
    <location>
        <begin position="719"/>
        <end position="741"/>
    </location>
</feature>
<evidence type="ECO:0000256" key="1">
    <source>
        <dbReference type="ARBA" id="ARBA00004651"/>
    </source>
</evidence>
<feature type="transmembrane region" description="Helical" evidence="7">
    <location>
        <begin position="295"/>
        <end position="318"/>
    </location>
</feature>
<evidence type="ECO:0000313" key="9">
    <source>
        <dbReference type="EMBL" id="OUP57922.1"/>
    </source>
</evidence>
<feature type="transmembrane region" description="Helical" evidence="7">
    <location>
        <begin position="687"/>
        <end position="707"/>
    </location>
</feature>
<dbReference type="AlphaFoldDB" id="A0A1Y4LUC2"/>